<proteinExistence type="predicted"/>
<evidence type="ECO:0000313" key="1">
    <source>
        <dbReference type="EMBL" id="AZI75732.1"/>
    </source>
</evidence>
<accession>A0A3Q8Q9M3</accession>
<gene>
    <name evidence="1" type="ORF">SBFV1_gp31</name>
</gene>
<protein>
    <submittedName>
        <fullName evidence="1">Putative viral structural protein</fullName>
    </submittedName>
</protein>
<name>A0A3Q8Q9M3_9VIRU</name>
<organism evidence="1">
    <name type="scientific">Sulfolobales Beppu filamentous phage 1</name>
    <dbReference type="NCBI Taxonomy" id="2493122"/>
    <lineage>
        <taxon>Viruses</taxon>
        <taxon>Adnaviria</taxon>
        <taxon>Zilligvirae</taxon>
        <taxon>Taleaviricota</taxon>
        <taxon>Tokiviricetes</taxon>
        <taxon>Ligamenvirales</taxon>
        <taxon>Lipothrixviridae</taxon>
        <taxon>Alphalipothrixvirus</taxon>
        <taxon>Alphalipothrixvirus beppuense</taxon>
    </lineage>
</organism>
<sequence length="124" mass="14454">MSPLKYICLYSGFKYLIIMVDVADLEAIFQDLEDICSRLERRFHFEYKIEIPAPQGSSVGSGLHIMFSCMDGNYYMTIFERGKAQKTRVVTREQLLSRIEKYTSRSQGNSVIDYFFQSFTGDDR</sequence>
<reference evidence="1" key="1">
    <citation type="journal article" date="2018" name="Environ. Microbiol.">
        <title>New archaeal viruses discovered by metagenomic analysis of viral communities in enrichment cultures.</title>
        <authorList>
            <person name="Liu Y."/>
            <person name="Brandt D."/>
            <person name="Ishino S."/>
            <person name="Ishino Y."/>
            <person name="Koonin E.V."/>
            <person name="Kalinowski J."/>
            <person name="Krupovic M."/>
            <person name="Prangishvili D."/>
        </authorList>
    </citation>
    <scope>NUCLEOTIDE SEQUENCE [LARGE SCALE GENOMIC DNA]</scope>
</reference>
<dbReference type="Proteomes" id="UP000267912">
    <property type="component" value="Segment"/>
</dbReference>
<dbReference type="EMBL" id="MK064562">
    <property type="protein sequence ID" value="AZI75732.1"/>
    <property type="molecule type" value="Genomic_DNA"/>
</dbReference>